<comment type="caution">
    <text evidence="2">The sequence shown here is derived from an EMBL/GenBank/DDBJ whole genome shotgun (WGS) entry which is preliminary data.</text>
</comment>
<dbReference type="AlphaFoldDB" id="A0A919TIN7"/>
<dbReference type="EMBL" id="BOMW01000015">
    <property type="protein sequence ID" value="GIF04043.1"/>
    <property type="molecule type" value="Genomic_DNA"/>
</dbReference>
<dbReference type="Proteomes" id="UP000629619">
    <property type="component" value="Unassembled WGS sequence"/>
</dbReference>
<dbReference type="RefSeq" id="WP_203677739.1">
    <property type="nucleotide sequence ID" value="NZ_BOMW01000015.1"/>
</dbReference>
<dbReference type="GO" id="GO:0046872">
    <property type="term" value="F:metal ion binding"/>
    <property type="evidence" value="ECO:0007669"/>
    <property type="project" value="InterPro"/>
</dbReference>
<sequence length="207" mass="21206">MDFRRTFRSAAIAYAGLVAAIPPERLDGPGLGEWTLRELLGHTVSSALRQVPEVLATRAPQVEVATPEGYFAYARSAPPELVAAAAAASAADARAAAEALGDQPVEAVSAVIGRATEALSQVGDDDVVATPVGGMRVRAWLPTRTFELVVHGLDAAGAAGCEFAAPVETIAEAVTLATRTALGLGNGAPLLRALTGREPLPPGFSMV</sequence>
<proteinExistence type="predicted"/>
<dbReference type="InterPro" id="IPR034660">
    <property type="entry name" value="DinB/YfiT-like"/>
</dbReference>
<dbReference type="Gene3D" id="1.20.120.450">
    <property type="entry name" value="dinb family like domain"/>
    <property type="match status" value="1"/>
</dbReference>
<organism evidence="2 3">
    <name type="scientific">Actinoplanes siamensis</name>
    <dbReference type="NCBI Taxonomy" id="1223317"/>
    <lineage>
        <taxon>Bacteria</taxon>
        <taxon>Bacillati</taxon>
        <taxon>Actinomycetota</taxon>
        <taxon>Actinomycetes</taxon>
        <taxon>Micromonosporales</taxon>
        <taxon>Micromonosporaceae</taxon>
        <taxon>Actinoplanes</taxon>
    </lineage>
</organism>
<dbReference type="Pfam" id="PF11716">
    <property type="entry name" value="MDMPI_N"/>
    <property type="match status" value="1"/>
</dbReference>
<protein>
    <recommendedName>
        <fullName evidence="1">Mycothiol-dependent maleylpyruvate isomerase metal-binding domain-containing protein</fullName>
    </recommendedName>
</protein>
<reference evidence="2" key="1">
    <citation type="submission" date="2021-01" db="EMBL/GenBank/DDBJ databases">
        <title>Whole genome shotgun sequence of Actinoplanes siamensis NBRC 109076.</title>
        <authorList>
            <person name="Komaki H."/>
            <person name="Tamura T."/>
        </authorList>
    </citation>
    <scope>NUCLEOTIDE SEQUENCE</scope>
    <source>
        <strain evidence="2">NBRC 109076</strain>
    </source>
</reference>
<dbReference type="SUPFAM" id="SSF109854">
    <property type="entry name" value="DinB/YfiT-like putative metalloenzymes"/>
    <property type="match status" value="1"/>
</dbReference>
<evidence type="ECO:0000313" key="2">
    <source>
        <dbReference type="EMBL" id="GIF04043.1"/>
    </source>
</evidence>
<dbReference type="InterPro" id="IPR024344">
    <property type="entry name" value="MDMPI_metal-binding"/>
</dbReference>
<evidence type="ECO:0000259" key="1">
    <source>
        <dbReference type="Pfam" id="PF11716"/>
    </source>
</evidence>
<feature type="domain" description="Mycothiol-dependent maleylpyruvate isomerase metal-binding" evidence="1">
    <location>
        <begin position="8"/>
        <end position="156"/>
    </location>
</feature>
<evidence type="ECO:0000313" key="3">
    <source>
        <dbReference type="Proteomes" id="UP000629619"/>
    </source>
</evidence>
<accession>A0A919TIN7</accession>
<gene>
    <name evidence="2" type="ORF">Asi03nite_15810</name>
</gene>
<name>A0A919TIN7_9ACTN</name>
<keyword evidence="3" id="KW-1185">Reference proteome</keyword>